<dbReference type="Pfam" id="PF17936">
    <property type="entry name" value="Big_6"/>
    <property type="match status" value="2"/>
</dbReference>
<dbReference type="PROSITE" id="PS51257">
    <property type="entry name" value="PROKAR_LIPOPROTEIN"/>
    <property type="match status" value="1"/>
</dbReference>
<feature type="domain" description="Bacterial Ig" evidence="2">
    <location>
        <begin position="57"/>
        <end position="119"/>
    </location>
</feature>
<dbReference type="NCBIfam" id="NF033510">
    <property type="entry name" value="Ca_tandemer"/>
    <property type="match status" value="2"/>
</dbReference>
<organism evidence="3">
    <name type="scientific">uncultured Campylobacterales bacterium</name>
    <dbReference type="NCBI Taxonomy" id="352960"/>
    <lineage>
        <taxon>Bacteria</taxon>
        <taxon>Pseudomonadati</taxon>
        <taxon>Campylobacterota</taxon>
        <taxon>Epsilonproteobacteria</taxon>
        <taxon>Campylobacterales</taxon>
        <taxon>environmental samples</taxon>
    </lineage>
</organism>
<feature type="region of interest" description="Disordered" evidence="1">
    <location>
        <begin position="174"/>
        <end position="244"/>
    </location>
</feature>
<name>A0A6S6SZK7_9BACT</name>
<protein>
    <submittedName>
        <fullName evidence="3">T1SS secreted agglutinin RTX</fullName>
    </submittedName>
</protein>
<feature type="non-terminal residue" evidence="3">
    <location>
        <position position="244"/>
    </location>
</feature>
<gene>
    <name evidence="3" type="ORF">HELGO_WM16511</name>
</gene>
<feature type="compositionally biased region" description="Polar residues" evidence="1">
    <location>
        <begin position="185"/>
        <end position="203"/>
    </location>
</feature>
<dbReference type="AlphaFoldDB" id="A0A6S6SZK7"/>
<feature type="compositionally biased region" description="Low complexity" evidence="1">
    <location>
        <begin position="204"/>
        <end position="230"/>
    </location>
</feature>
<dbReference type="InterPro" id="IPR013783">
    <property type="entry name" value="Ig-like_fold"/>
</dbReference>
<sequence length="244" mass="25086">MIDNNFKEVNMFKQVKIVLVLIYLVFSFTGCEDRYDRDKAERALAEKSGIVVTAEMNGTISVSGQAEPGSNVTVVFPDGSTQTVPADENGNYGPVTSEDVQTSGDVNISVTDISGNTGQVIIKPYTDNTAPSAPGTPTITPEANGTITVSGQAEPDSNVTVVFPDGTTTTVVADENGSYGPVTSEDVQPSGDVNVSATDAAGNTSPVTTTPYTDATDPAAPGTPTITPEANGTITVSGQAEPDS</sequence>
<feature type="domain" description="Bacterial Ig" evidence="2">
    <location>
        <begin position="133"/>
        <end position="214"/>
    </location>
</feature>
<accession>A0A6S6SZK7</accession>
<evidence type="ECO:0000256" key="1">
    <source>
        <dbReference type="SAM" id="MobiDB-lite"/>
    </source>
</evidence>
<dbReference type="EMBL" id="CACVAW010000033">
    <property type="protein sequence ID" value="CAA6808629.1"/>
    <property type="molecule type" value="Genomic_DNA"/>
</dbReference>
<reference evidence="3" key="1">
    <citation type="submission" date="2020-01" db="EMBL/GenBank/DDBJ databases">
        <authorList>
            <person name="Meier V. D."/>
            <person name="Meier V D."/>
        </authorList>
    </citation>
    <scope>NUCLEOTIDE SEQUENCE</scope>
    <source>
        <strain evidence="3">HLG_WM_MAG_12</strain>
    </source>
</reference>
<proteinExistence type="predicted"/>
<dbReference type="Gene3D" id="2.60.40.10">
    <property type="entry name" value="Immunoglobulins"/>
    <property type="match status" value="2"/>
</dbReference>
<evidence type="ECO:0000259" key="2">
    <source>
        <dbReference type="Pfam" id="PF17936"/>
    </source>
</evidence>
<dbReference type="InterPro" id="IPR041498">
    <property type="entry name" value="Big_6"/>
</dbReference>
<evidence type="ECO:0000313" key="3">
    <source>
        <dbReference type="EMBL" id="CAA6808629.1"/>
    </source>
</evidence>